<evidence type="ECO:0008006" key="4">
    <source>
        <dbReference type="Google" id="ProtNLM"/>
    </source>
</evidence>
<keyword evidence="3" id="KW-1185">Reference proteome</keyword>
<reference evidence="2 3" key="1">
    <citation type="submission" date="2016-12" db="EMBL/GenBank/DDBJ databases">
        <authorList>
            <person name="Song W.-J."/>
            <person name="Kurnit D.M."/>
        </authorList>
    </citation>
    <scope>NUCLEOTIDE SEQUENCE [LARGE SCALE GENOMIC DNA]</scope>
    <source>
        <strain evidence="2 3">DSM 19599</strain>
    </source>
</reference>
<dbReference type="STRING" id="1123029.SAMN02745172_00251"/>
<protein>
    <recommendedName>
        <fullName evidence="4">TonB C-terminal domain-containing protein</fullName>
    </recommendedName>
</protein>
<dbReference type="EMBL" id="FRXO01000001">
    <property type="protein sequence ID" value="SHO60315.1"/>
    <property type="molecule type" value="Genomic_DNA"/>
</dbReference>
<dbReference type="Gene3D" id="3.30.1150.10">
    <property type="match status" value="1"/>
</dbReference>
<dbReference type="AlphaFoldDB" id="A0A1M7Z610"/>
<name>A0A1M7Z610_9HYPH</name>
<feature type="compositionally biased region" description="Polar residues" evidence="1">
    <location>
        <begin position="1"/>
        <end position="16"/>
    </location>
</feature>
<gene>
    <name evidence="2" type="ORF">SAMN02745172_00251</name>
</gene>
<proteinExistence type="predicted"/>
<evidence type="ECO:0000313" key="2">
    <source>
        <dbReference type="EMBL" id="SHO60315.1"/>
    </source>
</evidence>
<organism evidence="2 3">
    <name type="scientific">Pseudoxanthobacter soli DSM 19599</name>
    <dbReference type="NCBI Taxonomy" id="1123029"/>
    <lineage>
        <taxon>Bacteria</taxon>
        <taxon>Pseudomonadati</taxon>
        <taxon>Pseudomonadota</taxon>
        <taxon>Alphaproteobacteria</taxon>
        <taxon>Hyphomicrobiales</taxon>
        <taxon>Segnochrobactraceae</taxon>
        <taxon>Pseudoxanthobacter</taxon>
    </lineage>
</organism>
<accession>A0A1M7Z610</accession>
<dbReference type="OrthoDB" id="7997311at2"/>
<evidence type="ECO:0000256" key="1">
    <source>
        <dbReference type="SAM" id="MobiDB-lite"/>
    </source>
</evidence>
<sequence>MTLTRTMVPNGTSAGTRSPHRRAGAAAIGFGAAALGFRAAALGFRVAALGFAVGIAAFATTTLPAAAQADGTAQSPAPSAPQLSRLDQIGPAILGCWRPPAGAEGSQATVMFSLNRSGAVIGKPKLTFVKLVGDEGTQQRFAASVTQAMANCTPLALSPGLGAAIAGEVFTLRFVLENRGA</sequence>
<dbReference type="RefSeq" id="WP_084563754.1">
    <property type="nucleotide sequence ID" value="NZ_FRXO01000001.1"/>
</dbReference>
<feature type="region of interest" description="Disordered" evidence="1">
    <location>
        <begin position="1"/>
        <end position="20"/>
    </location>
</feature>
<dbReference type="Proteomes" id="UP000186406">
    <property type="component" value="Unassembled WGS sequence"/>
</dbReference>
<evidence type="ECO:0000313" key="3">
    <source>
        <dbReference type="Proteomes" id="UP000186406"/>
    </source>
</evidence>